<keyword evidence="4" id="KW-0238">DNA-binding</keyword>
<dbReference type="Gene3D" id="1.10.10.10">
    <property type="entry name" value="Winged helix-like DNA-binding domain superfamily/Winged helix DNA-binding domain"/>
    <property type="match status" value="1"/>
</dbReference>
<comment type="similarity">
    <text evidence="1">Belongs to the sigma-70 factor family. ECF subfamily.</text>
</comment>
<keyword evidence="2" id="KW-0805">Transcription regulation</keyword>
<dbReference type="PANTHER" id="PTHR43214:SF43">
    <property type="entry name" value="TWO-COMPONENT RESPONSE REGULATOR"/>
    <property type="match status" value="1"/>
</dbReference>
<sequence length="216" mass="23069">MAASVTVAVVDDHPVVIEGVRTWIGQDAAARVRIVSAGPDLDAAVHGAGRQADVILLDLELEGRLMIDAIAGLADGGRRVIVFSQHSGEEMVRAALDAGAIAYVTKQEGPRHLVDAIVATAHDRPAVPPAMAGVMVADQRPRLAPQERTALLLWFQSRSKAAVAERMGIRETTVKQYIDRARIKYGQVGRHAAGKAALLARAIEDGLVRPDEIDDL</sequence>
<accession>A0A4R0JF70</accession>
<evidence type="ECO:0000256" key="6">
    <source>
        <dbReference type="PROSITE-ProRule" id="PRU00169"/>
    </source>
</evidence>
<dbReference type="AlphaFoldDB" id="A0A4R0JF70"/>
<keyword evidence="9" id="KW-1185">Reference proteome</keyword>
<dbReference type="PANTHER" id="PTHR43214">
    <property type="entry name" value="TWO-COMPONENT RESPONSE REGULATOR"/>
    <property type="match status" value="1"/>
</dbReference>
<dbReference type="CDD" id="cd17535">
    <property type="entry name" value="REC_NarL-like"/>
    <property type="match status" value="1"/>
</dbReference>
<dbReference type="Pfam" id="PF08281">
    <property type="entry name" value="Sigma70_r4_2"/>
    <property type="match status" value="1"/>
</dbReference>
<dbReference type="InterPro" id="IPR011006">
    <property type="entry name" value="CheY-like_superfamily"/>
</dbReference>
<evidence type="ECO:0000256" key="5">
    <source>
        <dbReference type="ARBA" id="ARBA00023163"/>
    </source>
</evidence>
<gene>
    <name evidence="8" type="ORF">E0H75_31705</name>
</gene>
<evidence type="ECO:0000256" key="2">
    <source>
        <dbReference type="ARBA" id="ARBA00023015"/>
    </source>
</evidence>
<dbReference type="InterPro" id="IPR058245">
    <property type="entry name" value="NreC/VraR/RcsB-like_REC"/>
</dbReference>
<keyword evidence="3" id="KW-0731">Sigma factor</keyword>
<proteinExistence type="inferred from homology"/>
<evidence type="ECO:0000259" key="7">
    <source>
        <dbReference type="PROSITE" id="PS50110"/>
    </source>
</evidence>
<dbReference type="SUPFAM" id="SSF52172">
    <property type="entry name" value="CheY-like"/>
    <property type="match status" value="1"/>
</dbReference>
<dbReference type="OrthoDB" id="3171335at2"/>
<dbReference type="Gene3D" id="3.40.50.2300">
    <property type="match status" value="1"/>
</dbReference>
<dbReference type="InterPro" id="IPR001789">
    <property type="entry name" value="Sig_transdc_resp-reg_receiver"/>
</dbReference>
<name>A0A4R0JF70_9ACTN</name>
<evidence type="ECO:0000313" key="8">
    <source>
        <dbReference type="EMBL" id="TCC45079.1"/>
    </source>
</evidence>
<evidence type="ECO:0000256" key="1">
    <source>
        <dbReference type="ARBA" id="ARBA00010641"/>
    </source>
</evidence>
<dbReference type="PROSITE" id="PS50110">
    <property type="entry name" value="RESPONSE_REGULATORY"/>
    <property type="match status" value="1"/>
</dbReference>
<evidence type="ECO:0000313" key="9">
    <source>
        <dbReference type="Proteomes" id="UP000293342"/>
    </source>
</evidence>
<dbReference type="GO" id="GO:0006352">
    <property type="term" value="P:DNA-templated transcription initiation"/>
    <property type="evidence" value="ECO:0007669"/>
    <property type="project" value="InterPro"/>
</dbReference>
<dbReference type="SUPFAM" id="SSF46894">
    <property type="entry name" value="C-terminal effector domain of the bipartite response regulators"/>
    <property type="match status" value="1"/>
</dbReference>
<dbReference type="InterPro" id="IPR036388">
    <property type="entry name" value="WH-like_DNA-bd_sf"/>
</dbReference>
<dbReference type="EMBL" id="SJKD01000008">
    <property type="protein sequence ID" value="TCC45079.1"/>
    <property type="molecule type" value="Genomic_DNA"/>
</dbReference>
<dbReference type="InterPro" id="IPR039420">
    <property type="entry name" value="WalR-like"/>
</dbReference>
<dbReference type="InterPro" id="IPR013249">
    <property type="entry name" value="RNA_pol_sigma70_r4_t2"/>
</dbReference>
<evidence type="ECO:0000256" key="4">
    <source>
        <dbReference type="ARBA" id="ARBA00023125"/>
    </source>
</evidence>
<dbReference type="GO" id="GO:0016987">
    <property type="term" value="F:sigma factor activity"/>
    <property type="evidence" value="ECO:0007669"/>
    <property type="project" value="UniProtKB-KW"/>
</dbReference>
<organism evidence="8 9">
    <name type="scientific">Kribbella capetownensis</name>
    <dbReference type="NCBI Taxonomy" id="1572659"/>
    <lineage>
        <taxon>Bacteria</taxon>
        <taxon>Bacillati</taxon>
        <taxon>Actinomycetota</taxon>
        <taxon>Actinomycetes</taxon>
        <taxon>Propionibacteriales</taxon>
        <taxon>Kribbellaceae</taxon>
        <taxon>Kribbella</taxon>
    </lineage>
</organism>
<dbReference type="Pfam" id="PF00072">
    <property type="entry name" value="Response_reg"/>
    <property type="match status" value="1"/>
</dbReference>
<dbReference type="GO" id="GO:0000160">
    <property type="term" value="P:phosphorelay signal transduction system"/>
    <property type="evidence" value="ECO:0007669"/>
    <property type="project" value="InterPro"/>
</dbReference>
<dbReference type="SMART" id="SM00448">
    <property type="entry name" value="REC"/>
    <property type="match status" value="1"/>
</dbReference>
<keyword evidence="6" id="KW-0597">Phosphoprotein</keyword>
<feature type="domain" description="Response regulatory" evidence="7">
    <location>
        <begin position="6"/>
        <end position="121"/>
    </location>
</feature>
<evidence type="ECO:0000256" key="3">
    <source>
        <dbReference type="ARBA" id="ARBA00023082"/>
    </source>
</evidence>
<reference evidence="8 9" key="1">
    <citation type="submission" date="2019-02" db="EMBL/GenBank/DDBJ databases">
        <title>Kribbella capetownensis sp. nov. and Kribbella speibonae sp. nov., isolated from soil.</title>
        <authorList>
            <person name="Curtis S.M."/>
            <person name="Norton I."/>
            <person name="Everest G.J."/>
            <person name="Meyers P.R."/>
        </authorList>
    </citation>
    <scope>NUCLEOTIDE SEQUENCE [LARGE SCALE GENOMIC DNA]</scope>
    <source>
        <strain evidence="8 9">YM53</strain>
    </source>
</reference>
<dbReference type="Proteomes" id="UP000293342">
    <property type="component" value="Unassembled WGS sequence"/>
</dbReference>
<dbReference type="RefSeq" id="WP_131517382.1">
    <property type="nucleotide sequence ID" value="NZ_SJKD01000008.1"/>
</dbReference>
<keyword evidence="5" id="KW-0804">Transcription</keyword>
<protein>
    <submittedName>
        <fullName evidence="8">Response regulator transcription factor</fullName>
    </submittedName>
</protein>
<dbReference type="InterPro" id="IPR016032">
    <property type="entry name" value="Sig_transdc_resp-reg_C-effctor"/>
</dbReference>
<feature type="modified residue" description="4-aspartylphosphate" evidence="6">
    <location>
        <position position="58"/>
    </location>
</feature>
<dbReference type="GO" id="GO:0003677">
    <property type="term" value="F:DNA binding"/>
    <property type="evidence" value="ECO:0007669"/>
    <property type="project" value="UniProtKB-KW"/>
</dbReference>
<comment type="caution">
    <text evidence="8">The sequence shown here is derived from an EMBL/GenBank/DDBJ whole genome shotgun (WGS) entry which is preliminary data.</text>
</comment>